<dbReference type="GO" id="GO:0034501">
    <property type="term" value="P:protein localization to kinetochore"/>
    <property type="evidence" value="ECO:0007669"/>
    <property type="project" value="TreeGrafter"/>
</dbReference>
<dbReference type="Pfam" id="PF18210">
    <property type="entry name" value="Knl1_RWD_C"/>
    <property type="match status" value="1"/>
</dbReference>
<feature type="region of interest" description="Disordered" evidence="2">
    <location>
        <begin position="228"/>
        <end position="268"/>
    </location>
</feature>
<dbReference type="AlphaFoldDB" id="A0A9P7D8P7"/>
<evidence type="ECO:0000259" key="3">
    <source>
        <dbReference type="SMART" id="SM00787"/>
    </source>
</evidence>
<keyword evidence="5" id="KW-1185">Reference proteome</keyword>
<dbReference type="InterPro" id="IPR040850">
    <property type="entry name" value="Knl1_RWD_C"/>
</dbReference>
<sequence>MTTNGGRGSPSRRKSIAVANQNRPLHPGKKRRAHSIAPGDKINFASKTRRSLAPRKSILKPAVNIPEDDDDATQSMDLTHVHENTRKSLARRVSFADRAHVRLFETQEQNTNSTASPQSSPVQEAVERGPTDENAYPGSSKFHRRSSIRSIAFSDGAGEESMDMDSDDTAFGPAAYLRAQNEELLINDNFGDDDFNFDDDDMEVTEAMQVNIQKRRSLALAPSRQPLANVISSPDNHDEGGQQTPADQSYTEDDSHQSQSFVSEGDVSQPMEFTVPLIRPPAPPSEAWLALRSVTHSGETPYVPSSDEEDEHGGQDMEITDALTRLQAARESLGFGNGIDIDESGQQNDSLDSSEDSFAQDDVENDGNQTINVTQLMRRVSLGAGIGNGNSTMEITSTYGSQGEPSEGQSDVVDTDLPFPSAQPTAEAHGDVAQTEPQECVHEEPAVRPAVFKPAPPPGQILNTLPPAPVPRPATVSKPFSFSFTPRGQIPASPARPRPPSPTKSPSKAKFSAAFAPPVARPSPKKRAQSVVDDSESEDRPSPAKKLAGPEKLTAPLNEFSKEQPMQSSRLPRLSPSKKAPFQVHVEPFSGPNKRPSIGFRRPSGHFAQRKSMGGAAPAASPAPAKKAAAAAYIGRKSISFAGEKEGAARETTEKASVLGSQEEVRAETTPAAPHDSPTRESPIYQMPGRASPFADLLRKSPARESLALPYPRPESPSRNSPRPSTPVRASPRPPSPEPEQMPEDLPEPYFEGTEVISDLTPLALISEGISNPTERWRGDIAEGDLPPEDGPQISIEQFFEMTGIRFMDEIAAPRRSTVHSSALRPSRRQSTESEIPLSEYVIAMAVDVPQLELYTHVSKDLQLWIERIKGIYKEAEAEALKMTPELFQEFVLADEEGQNELLHQLKLIKVNKHAQAKSEWYDWKTQWVEQLYEKVDRGFRDLEADAIVLENIIRQTQEVVPALNEEYENLLRELEQEQADVAELENCDQGYLNELKTTIHEQSVALEAFRADVDEGKAKLDRLQEKLEEIEAQKLETTNAIQVAERQVQVQKNSTHAEVFRLKDELEALQNLHMLQVTKVLPELFEFRYASSYDVSVPCENFCPVVKEVSITRVQSAKLKYKDAFPALSPLILKTASSLVTRSNGDLSVRQIVERLGDYWSACSQLLAQLKLVAIKYPVAVTHGEDDDSGFTATVTVMLPSKKAKALISFIFDTRTFSSWPISIQSMQCDVKVAYGPVQRDTLQEAILGRLREATVADNYGCLLDACTVALDCYV</sequence>
<evidence type="ECO:0000256" key="1">
    <source>
        <dbReference type="SAM" id="Coils"/>
    </source>
</evidence>
<feature type="region of interest" description="Disordered" evidence="2">
    <location>
        <begin position="385"/>
        <end position="623"/>
    </location>
</feature>
<dbReference type="InterPro" id="IPR033338">
    <property type="entry name" value="Spc105/Spc7"/>
</dbReference>
<evidence type="ECO:0000313" key="4">
    <source>
        <dbReference type="EMBL" id="KAG1783599.1"/>
    </source>
</evidence>
<dbReference type="GO" id="GO:0000776">
    <property type="term" value="C:kinetochore"/>
    <property type="evidence" value="ECO:0007669"/>
    <property type="project" value="TreeGrafter"/>
</dbReference>
<dbReference type="InterPro" id="IPR013253">
    <property type="entry name" value="Spc7_domain"/>
</dbReference>
<dbReference type="PANTHER" id="PTHR28260:SF1">
    <property type="entry name" value="SPINDLE POLE BODY COMPONENT SPC105"/>
    <property type="match status" value="1"/>
</dbReference>
<dbReference type="GO" id="GO:0007094">
    <property type="term" value="P:mitotic spindle assembly checkpoint signaling"/>
    <property type="evidence" value="ECO:0007669"/>
    <property type="project" value="TreeGrafter"/>
</dbReference>
<keyword evidence="1" id="KW-0175">Coiled coil</keyword>
<feature type="region of interest" description="Disordered" evidence="2">
    <location>
        <begin position="641"/>
        <end position="749"/>
    </location>
</feature>
<protein>
    <submittedName>
        <fullName evidence="4">Spc7 kinetochore protein-domain-containing protein</fullName>
    </submittedName>
</protein>
<dbReference type="SMART" id="SM00787">
    <property type="entry name" value="Spc7"/>
    <property type="match status" value="1"/>
</dbReference>
<dbReference type="PANTHER" id="PTHR28260">
    <property type="entry name" value="SPINDLE POLE BODY COMPONENT SPC105"/>
    <property type="match status" value="1"/>
</dbReference>
<accession>A0A9P7D8P7</accession>
<feature type="region of interest" description="Disordered" evidence="2">
    <location>
        <begin position="1"/>
        <end position="83"/>
    </location>
</feature>
<feature type="compositionally biased region" description="Basic and acidic residues" evidence="2">
    <location>
        <begin position="643"/>
        <end position="654"/>
    </location>
</feature>
<dbReference type="Proteomes" id="UP000714275">
    <property type="component" value="Unassembled WGS sequence"/>
</dbReference>
<feature type="domain" description="Spc7 kinetochore protein" evidence="3">
    <location>
        <begin position="783"/>
        <end position="1099"/>
    </location>
</feature>
<organism evidence="4 5">
    <name type="scientific">Suillus placidus</name>
    <dbReference type="NCBI Taxonomy" id="48579"/>
    <lineage>
        <taxon>Eukaryota</taxon>
        <taxon>Fungi</taxon>
        <taxon>Dikarya</taxon>
        <taxon>Basidiomycota</taxon>
        <taxon>Agaricomycotina</taxon>
        <taxon>Agaricomycetes</taxon>
        <taxon>Agaricomycetidae</taxon>
        <taxon>Boletales</taxon>
        <taxon>Suillineae</taxon>
        <taxon>Suillaceae</taxon>
        <taxon>Suillus</taxon>
    </lineage>
</organism>
<feature type="compositionally biased region" description="Polar residues" evidence="2">
    <location>
        <begin position="106"/>
        <end position="122"/>
    </location>
</feature>
<dbReference type="Pfam" id="PF08317">
    <property type="entry name" value="Spc7"/>
    <property type="match status" value="1"/>
</dbReference>
<dbReference type="GO" id="GO:1990758">
    <property type="term" value="P:mitotic sister chromatid biorientation"/>
    <property type="evidence" value="ECO:0007669"/>
    <property type="project" value="TreeGrafter"/>
</dbReference>
<feature type="region of interest" description="Disordered" evidence="2">
    <location>
        <begin position="335"/>
        <end position="370"/>
    </location>
</feature>
<evidence type="ECO:0000256" key="2">
    <source>
        <dbReference type="SAM" id="MobiDB-lite"/>
    </source>
</evidence>
<feature type="coiled-coil region" evidence="1">
    <location>
        <begin position="954"/>
        <end position="1073"/>
    </location>
</feature>
<dbReference type="EMBL" id="JABBWD010000001">
    <property type="protein sequence ID" value="KAG1783599.1"/>
    <property type="molecule type" value="Genomic_DNA"/>
</dbReference>
<feature type="compositionally biased region" description="Low complexity" evidence="2">
    <location>
        <begin position="717"/>
        <end position="731"/>
    </location>
</feature>
<dbReference type="OrthoDB" id="5592879at2759"/>
<feature type="region of interest" description="Disordered" evidence="2">
    <location>
        <begin position="105"/>
        <end position="143"/>
    </location>
</feature>
<reference evidence="4" key="1">
    <citation type="journal article" date="2020" name="New Phytol.">
        <title>Comparative genomics reveals dynamic genome evolution in host specialist ectomycorrhizal fungi.</title>
        <authorList>
            <person name="Lofgren L.A."/>
            <person name="Nguyen N.H."/>
            <person name="Vilgalys R."/>
            <person name="Ruytinx J."/>
            <person name="Liao H.L."/>
            <person name="Branco S."/>
            <person name="Kuo A."/>
            <person name="LaButti K."/>
            <person name="Lipzen A."/>
            <person name="Andreopoulos W."/>
            <person name="Pangilinan J."/>
            <person name="Riley R."/>
            <person name="Hundley H."/>
            <person name="Na H."/>
            <person name="Barry K."/>
            <person name="Grigoriev I.V."/>
            <person name="Stajich J.E."/>
            <person name="Kennedy P.G."/>
        </authorList>
    </citation>
    <scope>NUCLEOTIDE SEQUENCE</scope>
    <source>
        <strain evidence="4">DOB743</strain>
    </source>
</reference>
<feature type="compositionally biased region" description="Pro residues" evidence="2">
    <location>
        <begin position="494"/>
        <end position="503"/>
    </location>
</feature>
<feature type="compositionally biased region" description="Low complexity" evidence="2">
    <location>
        <begin position="504"/>
        <end position="518"/>
    </location>
</feature>
<feature type="compositionally biased region" description="Polar residues" evidence="2">
    <location>
        <begin position="389"/>
        <end position="409"/>
    </location>
</feature>
<comment type="caution">
    <text evidence="4">The sequence shown here is derived from an EMBL/GenBank/DDBJ whole genome shotgun (WGS) entry which is preliminary data.</text>
</comment>
<feature type="compositionally biased region" description="Acidic residues" evidence="2">
    <location>
        <begin position="352"/>
        <end position="365"/>
    </location>
</feature>
<proteinExistence type="predicted"/>
<evidence type="ECO:0000313" key="5">
    <source>
        <dbReference type="Proteomes" id="UP000714275"/>
    </source>
</evidence>
<name>A0A9P7D8P7_9AGAM</name>
<gene>
    <name evidence="4" type="ORF">EV702DRAFT_1190623</name>
</gene>